<dbReference type="PANTHER" id="PTHR46558">
    <property type="entry name" value="TRACRIPTIONAL REGULATORY PROTEIN-RELATED-RELATED"/>
    <property type="match status" value="1"/>
</dbReference>
<evidence type="ECO:0000313" key="5">
    <source>
        <dbReference type="Proteomes" id="UP000286848"/>
    </source>
</evidence>
<evidence type="ECO:0000256" key="2">
    <source>
        <dbReference type="SAM" id="Phobius"/>
    </source>
</evidence>
<dbReference type="SMART" id="SM00530">
    <property type="entry name" value="HTH_XRE"/>
    <property type="match status" value="1"/>
</dbReference>
<dbReference type="RefSeq" id="WP_124974332.1">
    <property type="nucleotide sequence ID" value="NZ_BFFP01000001.1"/>
</dbReference>
<evidence type="ECO:0000313" key="4">
    <source>
        <dbReference type="EMBL" id="GBG93639.1"/>
    </source>
</evidence>
<feature type="domain" description="HTH cro/C1-type" evidence="3">
    <location>
        <begin position="7"/>
        <end position="61"/>
    </location>
</feature>
<keyword evidence="2" id="KW-0812">Transmembrane</keyword>
<protein>
    <recommendedName>
        <fullName evidence="3">HTH cro/C1-type domain-containing protein</fullName>
    </recommendedName>
</protein>
<evidence type="ECO:0000256" key="1">
    <source>
        <dbReference type="ARBA" id="ARBA00023125"/>
    </source>
</evidence>
<dbReference type="InterPro" id="IPR001387">
    <property type="entry name" value="Cro/C1-type_HTH"/>
</dbReference>
<sequence length="169" mass="19343">MDLGQFLKNSRQNCALSQNNVATQLHISRQAISSWETGKSYPDIDNLMRLSNLYHFNLDEILCENQHLREKIATNEQKNVVEQQKIKKVDHKLASLKDEGLLLLALACLSFVIAPFGLVTTPFVFWRNQKTNTCYKFVYVVCVCALVYNAFVLVAFIANSLNWGITSYY</sequence>
<dbReference type="EMBL" id="BFFP01000001">
    <property type="protein sequence ID" value="GBG93639.1"/>
    <property type="molecule type" value="Genomic_DNA"/>
</dbReference>
<dbReference type="PROSITE" id="PS50943">
    <property type="entry name" value="HTH_CROC1"/>
    <property type="match status" value="1"/>
</dbReference>
<dbReference type="PANTHER" id="PTHR46558:SF15">
    <property type="entry name" value="HELIX-TURN-HELIX DOMAIN PROTEIN"/>
    <property type="match status" value="1"/>
</dbReference>
<dbReference type="Proteomes" id="UP000286848">
    <property type="component" value="Unassembled WGS sequence"/>
</dbReference>
<gene>
    <name evidence="4" type="ORF">LFYK43_00980</name>
</gene>
<dbReference type="AlphaFoldDB" id="A0A401IQ22"/>
<feature type="transmembrane region" description="Helical" evidence="2">
    <location>
        <begin position="137"/>
        <end position="158"/>
    </location>
</feature>
<keyword evidence="2" id="KW-1133">Transmembrane helix</keyword>
<dbReference type="SUPFAM" id="SSF47413">
    <property type="entry name" value="lambda repressor-like DNA-binding domains"/>
    <property type="match status" value="1"/>
</dbReference>
<comment type="caution">
    <text evidence="4">The sequence shown here is derived from an EMBL/GenBank/DDBJ whole genome shotgun (WGS) entry which is preliminary data.</text>
</comment>
<keyword evidence="1" id="KW-0238">DNA-binding</keyword>
<proteinExistence type="predicted"/>
<keyword evidence="2" id="KW-0472">Membrane</keyword>
<dbReference type="Gene3D" id="1.10.260.40">
    <property type="entry name" value="lambda repressor-like DNA-binding domains"/>
    <property type="match status" value="1"/>
</dbReference>
<dbReference type="GO" id="GO:0003677">
    <property type="term" value="F:DNA binding"/>
    <property type="evidence" value="ECO:0007669"/>
    <property type="project" value="UniProtKB-KW"/>
</dbReference>
<dbReference type="Pfam" id="PF01381">
    <property type="entry name" value="HTH_3"/>
    <property type="match status" value="1"/>
</dbReference>
<feature type="transmembrane region" description="Helical" evidence="2">
    <location>
        <begin position="101"/>
        <end position="125"/>
    </location>
</feature>
<dbReference type="InterPro" id="IPR010982">
    <property type="entry name" value="Lambda_DNA-bd_dom_sf"/>
</dbReference>
<keyword evidence="5" id="KW-1185">Reference proteome</keyword>
<dbReference type="OrthoDB" id="9805856at2"/>
<dbReference type="CDD" id="cd00093">
    <property type="entry name" value="HTH_XRE"/>
    <property type="match status" value="1"/>
</dbReference>
<accession>A0A401IQ22</accession>
<organism evidence="4 5">
    <name type="scientific">Ligilactobacillus salitolerans</name>
    <dbReference type="NCBI Taxonomy" id="1808352"/>
    <lineage>
        <taxon>Bacteria</taxon>
        <taxon>Bacillati</taxon>
        <taxon>Bacillota</taxon>
        <taxon>Bacilli</taxon>
        <taxon>Lactobacillales</taxon>
        <taxon>Lactobacillaceae</taxon>
        <taxon>Ligilactobacillus</taxon>
    </lineage>
</organism>
<reference evidence="4 5" key="1">
    <citation type="journal article" date="2019" name="Int. J. Syst. Evol. Microbiol.">
        <title>Lactobacillus salitolerans sp. nov., a novel lactic acid bacterium isolated from spent mushroom substrates.</title>
        <authorList>
            <person name="Tohno M."/>
            <person name="Tanizawa Y."/>
            <person name="Kojima Y."/>
            <person name="Sakamoto M."/>
            <person name="Nakamura Y."/>
            <person name="Ohkuma M."/>
            <person name="Kobayashi H."/>
        </authorList>
    </citation>
    <scope>NUCLEOTIDE SEQUENCE [LARGE SCALE GENOMIC DNA]</scope>
    <source>
        <strain evidence="4 5">YK43</strain>
    </source>
</reference>
<name>A0A401IQ22_9LACO</name>
<evidence type="ECO:0000259" key="3">
    <source>
        <dbReference type="PROSITE" id="PS50943"/>
    </source>
</evidence>